<name>A0A0D1V0M7_ANEMI</name>
<dbReference type="InterPro" id="IPR002104">
    <property type="entry name" value="Integrase_catalytic"/>
</dbReference>
<dbReference type="EMBL" id="FNED01000008">
    <property type="protein sequence ID" value="SDI82376.1"/>
    <property type="molecule type" value="Genomic_DNA"/>
</dbReference>
<dbReference type="InterPro" id="IPR013762">
    <property type="entry name" value="Integrase-like_cat_sf"/>
</dbReference>
<keyword evidence="2 4" id="KW-0238">DNA-binding</keyword>
<gene>
    <name evidence="7" type="ORF">AF333_06475</name>
    <name evidence="8" type="ORF">SAMN04487909_10866</name>
</gene>
<dbReference type="InterPro" id="IPR010998">
    <property type="entry name" value="Integrase_recombinase_N"/>
</dbReference>
<dbReference type="Pfam" id="PF00589">
    <property type="entry name" value="Phage_integrase"/>
    <property type="match status" value="1"/>
</dbReference>
<evidence type="ECO:0000313" key="10">
    <source>
        <dbReference type="Proteomes" id="UP000182836"/>
    </source>
</evidence>
<dbReference type="SUPFAM" id="SSF56349">
    <property type="entry name" value="DNA breaking-rejoining enzymes"/>
    <property type="match status" value="1"/>
</dbReference>
<dbReference type="PANTHER" id="PTHR30349">
    <property type="entry name" value="PHAGE INTEGRASE-RELATED"/>
    <property type="match status" value="1"/>
</dbReference>
<dbReference type="GeneID" id="42304846"/>
<dbReference type="InterPro" id="IPR044068">
    <property type="entry name" value="CB"/>
</dbReference>
<evidence type="ECO:0000259" key="6">
    <source>
        <dbReference type="PROSITE" id="PS51900"/>
    </source>
</evidence>
<organism evidence="7 9">
    <name type="scientific">Aneurinibacillus migulanus</name>
    <name type="common">Bacillus migulanus</name>
    <dbReference type="NCBI Taxonomy" id="47500"/>
    <lineage>
        <taxon>Bacteria</taxon>
        <taxon>Bacillati</taxon>
        <taxon>Bacillota</taxon>
        <taxon>Bacilli</taxon>
        <taxon>Bacillales</taxon>
        <taxon>Paenibacillaceae</taxon>
        <taxon>Aneurinibacillus group</taxon>
        <taxon>Aneurinibacillus</taxon>
    </lineage>
</organism>
<dbReference type="AlphaFoldDB" id="A0A0D1V0M7"/>
<evidence type="ECO:0000313" key="9">
    <source>
        <dbReference type="Proteomes" id="UP000037269"/>
    </source>
</evidence>
<accession>A0A0D1V0M7</accession>
<evidence type="ECO:0000256" key="1">
    <source>
        <dbReference type="ARBA" id="ARBA00008857"/>
    </source>
</evidence>
<feature type="domain" description="Tyr recombinase" evidence="5">
    <location>
        <begin position="125"/>
        <end position="299"/>
    </location>
</feature>
<dbReference type="PROSITE" id="PS51898">
    <property type="entry name" value="TYR_RECOMBINASE"/>
    <property type="match status" value="1"/>
</dbReference>
<reference evidence="8 10" key="2">
    <citation type="submission" date="2016-10" db="EMBL/GenBank/DDBJ databases">
        <authorList>
            <person name="de Groot N.N."/>
        </authorList>
    </citation>
    <scope>NUCLEOTIDE SEQUENCE [LARGE SCALE GENOMIC DNA]</scope>
    <source>
        <strain evidence="8 10">DSM 2895</strain>
    </source>
</reference>
<dbReference type="InterPro" id="IPR011010">
    <property type="entry name" value="DNA_brk_join_enz"/>
</dbReference>
<evidence type="ECO:0000256" key="3">
    <source>
        <dbReference type="ARBA" id="ARBA00023172"/>
    </source>
</evidence>
<dbReference type="CDD" id="cd00397">
    <property type="entry name" value="DNA_BRE_C"/>
    <property type="match status" value="1"/>
</dbReference>
<dbReference type="Gene3D" id="1.10.150.130">
    <property type="match status" value="1"/>
</dbReference>
<dbReference type="OrthoDB" id="9803188at2"/>
<dbReference type="PANTHER" id="PTHR30349:SF41">
    <property type="entry name" value="INTEGRASE_RECOMBINASE PROTEIN MJ0367-RELATED"/>
    <property type="match status" value="1"/>
</dbReference>
<dbReference type="PATRIC" id="fig|47500.8.peg.2501"/>
<protein>
    <submittedName>
        <fullName evidence="8">Integrase/recombinase XerD</fullName>
    </submittedName>
</protein>
<dbReference type="GO" id="GO:0006310">
    <property type="term" value="P:DNA recombination"/>
    <property type="evidence" value="ECO:0007669"/>
    <property type="project" value="UniProtKB-KW"/>
</dbReference>
<evidence type="ECO:0000256" key="2">
    <source>
        <dbReference type="ARBA" id="ARBA00023125"/>
    </source>
</evidence>
<dbReference type="STRING" id="47500.AF333_06475"/>
<evidence type="ECO:0000313" key="8">
    <source>
        <dbReference type="EMBL" id="SDI82376.1"/>
    </source>
</evidence>
<evidence type="ECO:0000256" key="4">
    <source>
        <dbReference type="PROSITE-ProRule" id="PRU01248"/>
    </source>
</evidence>
<dbReference type="EMBL" id="LGUG01000004">
    <property type="protein sequence ID" value="KON95176.1"/>
    <property type="molecule type" value="Genomic_DNA"/>
</dbReference>
<dbReference type="Proteomes" id="UP000182836">
    <property type="component" value="Unassembled WGS sequence"/>
</dbReference>
<proteinExistence type="inferred from homology"/>
<dbReference type="PROSITE" id="PS51900">
    <property type="entry name" value="CB"/>
    <property type="match status" value="1"/>
</dbReference>
<evidence type="ECO:0000313" key="7">
    <source>
        <dbReference type="EMBL" id="KON95176.1"/>
    </source>
</evidence>
<dbReference type="GO" id="GO:0015074">
    <property type="term" value="P:DNA integration"/>
    <property type="evidence" value="ECO:0007669"/>
    <property type="project" value="InterPro"/>
</dbReference>
<dbReference type="Proteomes" id="UP000037269">
    <property type="component" value="Unassembled WGS sequence"/>
</dbReference>
<reference evidence="7 9" key="1">
    <citation type="submission" date="2015-07" db="EMBL/GenBank/DDBJ databases">
        <title>Fjat-14205 dsm 2895.</title>
        <authorList>
            <person name="Liu B."/>
            <person name="Wang J."/>
            <person name="Zhu Y."/>
            <person name="Liu G."/>
            <person name="Chen Q."/>
            <person name="Chen Z."/>
            <person name="Lan J."/>
            <person name="Che J."/>
            <person name="Ge C."/>
            <person name="Shi H."/>
            <person name="Pan Z."/>
            <person name="Liu X."/>
        </authorList>
    </citation>
    <scope>NUCLEOTIDE SEQUENCE [LARGE SCALE GENOMIC DNA]</scope>
    <source>
        <strain evidence="7 9">DSM 2895</strain>
    </source>
</reference>
<feature type="domain" description="Core-binding (CB)" evidence="6">
    <location>
        <begin position="5"/>
        <end position="103"/>
    </location>
</feature>
<dbReference type="GO" id="GO:0003677">
    <property type="term" value="F:DNA binding"/>
    <property type="evidence" value="ECO:0007669"/>
    <property type="project" value="UniProtKB-UniRule"/>
</dbReference>
<dbReference type="RefSeq" id="WP_043067409.1">
    <property type="nucleotide sequence ID" value="NZ_BJOA01000061.1"/>
</dbReference>
<comment type="similarity">
    <text evidence="1">Belongs to the 'phage' integrase family.</text>
</comment>
<keyword evidence="3" id="KW-0233">DNA recombination</keyword>
<sequence>MKHILLDSAYYQKWKSYSTLKESSIRTYTRELKKFEKFIIQCGYTGTLNFDKFYYYEPSDEYAPINENFIDQYIVYLREELGASNHMLYDNIVYLRNFFGFLYDMRMIQHNPVAYYPNPYYERKIIDRSLSEEQCKRMLQAAVILDPFFRQYHVLLHLLLITGLRTREVISLTMYQIDLERKVIYVDEGQKTSANVVYISNSLCDDLRRYLSHPTFQAWVEKGNTQVFFQNQKPFTDDGINKLIKKISERAGIERPVTVYTFRHTMAYLMQKAGSDISIIQRQLRHQMVSTTIRYLPPV</sequence>
<dbReference type="InterPro" id="IPR050090">
    <property type="entry name" value="Tyrosine_recombinase_XerCD"/>
</dbReference>
<evidence type="ECO:0000259" key="5">
    <source>
        <dbReference type="PROSITE" id="PS51898"/>
    </source>
</evidence>
<dbReference type="Gene3D" id="1.10.443.10">
    <property type="entry name" value="Intergrase catalytic core"/>
    <property type="match status" value="1"/>
</dbReference>
<keyword evidence="9" id="KW-1185">Reference proteome</keyword>